<feature type="domain" description="YdhG-like" evidence="1">
    <location>
        <begin position="12"/>
        <end position="105"/>
    </location>
</feature>
<proteinExistence type="predicted"/>
<dbReference type="RefSeq" id="WP_109825180.1">
    <property type="nucleotide sequence ID" value="NZ_QGKL01000042.1"/>
</dbReference>
<dbReference type="InterPro" id="IPR014922">
    <property type="entry name" value="YdhG-like"/>
</dbReference>
<dbReference type="OrthoDB" id="7619808at2"/>
<evidence type="ECO:0000259" key="1">
    <source>
        <dbReference type="Pfam" id="PF08818"/>
    </source>
</evidence>
<dbReference type="Pfam" id="PF08818">
    <property type="entry name" value="DUF1801"/>
    <property type="match status" value="1"/>
</dbReference>
<dbReference type="SUPFAM" id="SSF159888">
    <property type="entry name" value="YdhG-like"/>
    <property type="match status" value="1"/>
</dbReference>
<reference evidence="2 3" key="1">
    <citation type="submission" date="2018-05" db="EMBL/GenBank/DDBJ databases">
        <title>Leucothrix arctica sp. nov., isolated from Arctic seawater.</title>
        <authorList>
            <person name="Choi A."/>
            <person name="Baek K."/>
        </authorList>
    </citation>
    <scope>NUCLEOTIDE SEQUENCE [LARGE SCALE GENOMIC DNA]</scope>
    <source>
        <strain evidence="2 3">IMCC9719</strain>
    </source>
</reference>
<dbReference type="AlphaFoldDB" id="A0A317C545"/>
<keyword evidence="3" id="KW-1185">Reference proteome</keyword>
<dbReference type="EMBL" id="QGKL01000042">
    <property type="protein sequence ID" value="PWQ93417.1"/>
    <property type="molecule type" value="Genomic_DNA"/>
</dbReference>
<dbReference type="Proteomes" id="UP000245506">
    <property type="component" value="Unassembled WGS sequence"/>
</dbReference>
<comment type="caution">
    <text evidence="2">The sequence shown here is derived from an EMBL/GenBank/DDBJ whole genome shotgun (WGS) entry which is preliminary data.</text>
</comment>
<name>A0A317C545_9GAMM</name>
<organism evidence="2 3">
    <name type="scientific">Leucothrix arctica</name>
    <dbReference type="NCBI Taxonomy" id="1481894"/>
    <lineage>
        <taxon>Bacteria</taxon>
        <taxon>Pseudomonadati</taxon>
        <taxon>Pseudomonadota</taxon>
        <taxon>Gammaproteobacteria</taxon>
        <taxon>Thiotrichales</taxon>
        <taxon>Thiotrichaceae</taxon>
        <taxon>Leucothrix</taxon>
    </lineage>
</organism>
<accession>A0A317C545</accession>
<protein>
    <submittedName>
        <fullName evidence="2">DUF1801 domain-containing protein</fullName>
    </submittedName>
</protein>
<evidence type="ECO:0000313" key="3">
    <source>
        <dbReference type="Proteomes" id="UP000245506"/>
    </source>
</evidence>
<evidence type="ECO:0000313" key="2">
    <source>
        <dbReference type="EMBL" id="PWQ93417.1"/>
    </source>
</evidence>
<sequence length="109" mass="12030">MSTEPLSLISLANELEALIHHSVPDCTSHSKYGGTLFTVKPDEKEGQFCGVFIYTEHVQVSFSQGANLKDPSKLLSGTGKKRRHVNFKSAGDIDFSYLESLLQQSARLD</sequence>
<gene>
    <name evidence="2" type="ORF">DKT75_17460</name>
</gene>